<keyword evidence="3" id="KW-0732">Signal</keyword>
<dbReference type="Proteomes" id="UP000006039">
    <property type="component" value="Unassembled WGS sequence"/>
</dbReference>
<evidence type="ECO:0000256" key="3">
    <source>
        <dbReference type="SAM" id="SignalP"/>
    </source>
</evidence>
<gene>
    <name evidence="5" type="primary">20341419</name>
    <name evidence="4" type="ORF">GGTG_00961</name>
</gene>
<dbReference type="InterPro" id="IPR028000">
    <property type="entry name" value="Pma1"/>
</dbReference>
<reference evidence="5" key="4">
    <citation type="journal article" date="2015" name="G3 (Bethesda)">
        <title>Genome sequences of three phytopathogenic species of the Magnaporthaceae family of fungi.</title>
        <authorList>
            <person name="Okagaki L.H."/>
            <person name="Nunes C.C."/>
            <person name="Sailsbery J."/>
            <person name="Clay B."/>
            <person name="Brown D."/>
            <person name="John T."/>
            <person name="Oh Y."/>
            <person name="Young N."/>
            <person name="Fitzgerald M."/>
            <person name="Haas B.J."/>
            <person name="Zeng Q."/>
            <person name="Young S."/>
            <person name="Adiconis X."/>
            <person name="Fan L."/>
            <person name="Levin J.Z."/>
            <person name="Mitchell T.K."/>
            <person name="Okubara P.A."/>
            <person name="Farman M.L."/>
            <person name="Kohn L.M."/>
            <person name="Birren B."/>
            <person name="Ma L.-J."/>
            <person name="Dean R.A."/>
        </authorList>
    </citation>
    <scope>NUCLEOTIDE SEQUENCE</scope>
    <source>
        <strain evidence="5">R3-111a-1</strain>
    </source>
</reference>
<dbReference type="GeneID" id="20341419"/>
<dbReference type="EnsemblFungi" id="EJT80971">
    <property type="protein sequence ID" value="EJT80971"/>
    <property type="gene ID" value="GGTG_00961"/>
</dbReference>
<keyword evidence="6" id="KW-1185">Reference proteome</keyword>
<feature type="signal peptide" evidence="3">
    <location>
        <begin position="1"/>
        <end position="22"/>
    </location>
</feature>
<evidence type="ECO:0000313" key="4">
    <source>
        <dbReference type="EMBL" id="EJT80971.1"/>
    </source>
</evidence>
<reference evidence="4" key="3">
    <citation type="submission" date="2010-09" db="EMBL/GenBank/DDBJ databases">
        <title>Annotation of Gaeumannomyces graminis var. tritici R3-111a-1.</title>
        <authorList>
            <consortium name="The Broad Institute Genome Sequencing Platform"/>
            <person name="Ma L.-J."/>
            <person name="Dead R."/>
            <person name="Young S.K."/>
            <person name="Zeng Q."/>
            <person name="Gargeya S."/>
            <person name="Fitzgerald M."/>
            <person name="Haas B."/>
            <person name="Abouelleil A."/>
            <person name="Alvarado L."/>
            <person name="Arachchi H.M."/>
            <person name="Berlin A."/>
            <person name="Brown A."/>
            <person name="Chapman S.B."/>
            <person name="Chen Z."/>
            <person name="Dunbar C."/>
            <person name="Freedman E."/>
            <person name="Gearin G."/>
            <person name="Gellesch M."/>
            <person name="Goldberg J."/>
            <person name="Griggs A."/>
            <person name="Gujja S."/>
            <person name="Heiman D."/>
            <person name="Howarth C."/>
            <person name="Larson L."/>
            <person name="Lui A."/>
            <person name="MacDonald P.J.P."/>
            <person name="Mehta T."/>
            <person name="Montmayeur A."/>
            <person name="Murphy C."/>
            <person name="Neiman D."/>
            <person name="Pearson M."/>
            <person name="Priest M."/>
            <person name="Roberts A."/>
            <person name="Saif S."/>
            <person name="Shea T."/>
            <person name="Shenoy N."/>
            <person name="Sisk P."/>
            <person name="Stolte C."/>
            <person name="Sykes S."/>
            <person name="Yandava C."/>
            <person name="Wortman J."/>
            <person name="Nusbaum C."/>
            <person name="Birren B."/>
        </authorList>
    </citation>
    <scope>NUCLEOTIDE SEQUENCE</scope>
    <source>
        <strain evidence="4">R3-111a-1</strain>
    </source>
</reference>
<reference evidence="5" key="5">
    <citation type="submission" date="2018-04" db="UniProtKB">
        <authorList>
            <consortium name="EnsemblFungi"/>
        </authorList>
    </citation>
    <scope>IDENTIFICATION</scope>
    <source>
        <strain evidence="5">R3-111a-1</strain>
    </source>
</reference>
<evidence type="ECO:0000313" key="6">
    <source>
        <dbReference type="Proteomes" id="UP000006039"/>
    </source>
</evidence>
<feature type="transmembrane region" description="Helical" evidence="2">
    <location>
        <begin position="230"/>
        <end position="251"/>
    </location>
</feature>
<accession>J3NI78</accession>
<dbReference type="eggNOG" id="ENOG502QVDR">
    <property type="taxonomic scope" value="Eukaryota"/>
</dbReference>
<feature type="compositionally biased region" description="Polar residues" evidence="1">
    <location>
        <begin position="306"/>
        <end position="318"/>
    </location>
</feature>
<evidence type="ECO:0000256" key="1">
    <source>
        <dbReference type="SAM" id="MobiDB-lite"/>
    </source>
</evidence>
<dbReference type="VEuPathDB" id="FungiDB:GGTG_00961"/>
<dbReference type="RefSeq" id="XP_009216980.1">
    <property type="nucleotide sequence ID" value="XM_009218716.1"/>
</dbReference>
<dbReference type="OrthoDB" id="4084551at2759"/>
<reference evidence="4" key="2">
    <citation type="submission" date="2010-07" db="EMBL/GenBank/DDBJ databases">
        <authorList>
            <consortium name="The Broad Institute Genome Sequencing Platform"/>
            <consortium name="Broad Institute Genome Sequencing Center for Infectious Disease"/>
            <person name="Ma L.-J."/>
            <person name="Dead R."/>
            <person name="Young S."/>
            <person name="Zeng Q."/>
            <person name="Koehrsen M."/>
            <person name="Alvarado L."/>
            <person name="Berlin A."/>
            <person name="Chapman S.B."/>
            <person name="Chen Z."/>
            <person name="Freedman E."/>
            <person name="Gellesch M."/>
            <person name="Goldberg J."/>
            <person name="Griggs A."/>
            <person name="Gujja S."/>
            <person name="Heilman E.R."/>
            <person name="Heiman D."/>
            <person name="Hepburn T."/>
            <person name="Howarth C."/>
            <person name="Jen D."/>
            <person name="Larson L."/>
            <person name="Mehta T."/>
            <person name="Neiman D."/>
            <person name="Pearson M."/>
            <person name="Roberts A."/>
            <person name="Saif S."/>
            <person name="Shea T."/>
            <person name="Shenoy N."/>
            <person name="Sisk P."/>
            <person name="Stolte C."/>
            <person name="Sykes S."/>
            <person name="Walk T."/>
            <person name="White J."/>
            <person name="Yandava C."/>
            <person name="Haas B."/>
            <person name="Nusbaum C."/>
            <person name="Birren B."/>
        </authorList>
    </citation>
    <scope>NUCLEOTIDE SEQUENCE</scope>
    <source>
        <strain evidence="4">R3-111a-1</strain>
    </source>
</reference>
<reference evidence="6" key="1">
    <citation type="submission" date="2010-07" db="EMBL/GenBank/DDBJ databases">
        <title>The genome sequence of Gaeumannomyces graminis var. tritici strain R3-111a-1.</title>
        <authorList>
            <consortium name="The Broad Institute Genome Sequencing Platform"/>
            <person name="Ma L.-J."/>
            <person name="Dead R."/>
            <person name="Young S."/>
            <person name="Zeng Q."/>
            <person name="Koehrsen M."/>
            <person name="Alvarado L."/>
            <person name="Berlin A."/>
            <person name="Chapman S.B."/>
            <person name="Chen Z."/>
            <person name="Freedman E."/>
            <person name="Gellesch M."/>
            <person name="Goldberg J."/>
            <person name="Griggs A."/>
            <person name="Gujja S."/>
            <person name="Heilman E.R."/>
            <person name="Heiman D."/>
            <person name="Hepburn T."/>
            <person name="Howarth C."/>
            <person name="Jen D."/>
            <person name="Larson L."/>
            <person name="Mehta T."/>
            <person name="Neiman D."/>
            <person name="Pearson M."/>
            <person name="Roberts A."/>
            <person name="Saif S."/>
            <person name="Shea T."/>
            <person name="Shenoy N."/>
            <person name="Sisk P."/>
            <person name="Stolte C."/>
            <person name="Sykes S."/>
            <person name="Walk T."/>
            <person name="White J."/>
            <person name="Yandava C."/>
            <person name="Haas B."/>
            <person name="Nusbaum C."/>
            <person name="Birren B."/>
        </authorList>
    </citation>
    <scope>NUCLEOTIDE SEQUENCE [LARGE SCALE GENOMIC DNA]</scope>
    <source>
        <strain evidence="6">R3-111a-1</strain>
    </source>
</reference>
<name>J3NI78_GAET3</name>
<proteinExistence type="predicted"/>
<dbReference type="Pfam" id="PF14610">
    <property type="entry name" value="Psg1"/>
    <property type="match status" value="1"/>
</dbReference>
<evidence type="ECO:0000256" key="2">
    <source>
        <dbReference type="SAM" id="Phobius"/>
    </source>
</evidence>
<feature type="region of interest" description="Disordered" evidence="1">
    <location>
        <begin position="304"/>
        <end position="329"/>
    </location>
</feature>
<keyword evidence="2" id="KW-1133">Transmembrane helix</keyword>
<dbReference type="HOGENOM" id="CLU_038276_0_0_1"/>
<sequence>MFRSSLSFQGLLALCLCHGVAAADDLWVSVDDSGVPKTMTPVMSTVSGTPTAVSDAAPFEITATVRRTIIHGYVTTSTGRSLPTADANSKAGAFPICHNKAGSGAPFCFPSPGSQVHPETTYYITWDPAFFPSSNTTIVVFGSRRNATTGALSKEDAFASSPLPVNKAFYAWPVDREIMQHTAGVNISIGFRTLPMTNSSHAPVRGPDVFVTKLQPFRQPPSTAPSGAELYIGLPIIFGFITLMLVGTLVWGKKYRNIGVGNIMSRARRGGYQKLGSSRSKRGRADPKESIGLMNFDAEANYADQGRSSIDSDYSTGSDARPARHRRMS</sequence>
<evidence type="ECO:0000313" key="5">
    <source>
        <dbReference type="EnsemblFungi" id="EJT80971"/>
    </source>
</evidence>
<keyword evidence="2" id="KW-0472">Membrane</keyword>
<dbReference type="AlphaFoldDB" id="J3NI78"/>
<keyword evidence="2" id="KW-0812">Transmembrane</keyword>
<feature type="chain" id="PRO_5015094125" evidence="3">
    <location>
        <begin position="23"/>
        <end position="329"/>
    </location>
</feature>
<organism evidence="4">
    <name type="scientific">Gaeumannomyces tritici (strain R3-111a-1)</name>
    <name type="common">Wheat and barley take-all root rot fungus</name>
    <name type="synonym">Gaeumannomyces graminis var. tritici</name>
    <dbReference type="NCBI Taxonomy" id="644352"/>
    <lineage>
        <taxon>Eukaryota</taxon>
        <taxon>Fungi</taxon>
        <taxon>Dikarya</taxon>
        <taxon>Ascomycota</taxon>
        <taxon>Pezizomycotina</taxon>
        <taxon>Sordariomycetes</taxon>
        <taxon>Sordariomycetidae</taxon>
        <taxon>Magnaporthales</taxon>
        <taxon>Magnaporthaceae</taxon>
        <taxon>Gaeumannomyces</taxon>
    </lineage>
</organism>
<dbReference type="EMBL" id="GL385395">
    <property type="protein sequence ID" value="EJT80971.1"/>
    <property type="molecule type" value="Genomic_DNA"/>
</dbReference>
<protein>
    <submittedName>
        <fullName evidence="4 5">Uncharacterized protein</fullName>
    </submittedName>
</protein>